<dbReference type="InterPro" id="IPR017900">
    <property type="entry name" value="4Fe4S_Fe_S_CS"/>
</dbReference>
<dbReference type="InterPro" id="IPR016167">
    <property type="entry name" value="FAD-bd_PCMH_sub1"/>
</dbReference>
<evidence type="ECO:0000256" key="9">
    <source>
        <dbReference type="ARBA" id="ARBA00023014"/>
    </source>
</evidence>
<keyword evidence="9" id="KW-0411">Iron-sulfur</keyword>
<dbReference type="PANTHER" id="PTHR11748:SF111">
    <property type="entry name" value="D-LACTATE DEHYDROGENASE, MITOCHONDRIAL-RELATED"/>
    <property type="match status" value="1"/>
</dbReference>
<dbReference type="RefSeq" id="WP_274151417.1">
    <property type="nucleotide sequence ID" value="NZ_CP117811.1"/>
</dbReference>
<protein>
    <recommendedName>
        <fullName evidence="10">D-lactate dehydrogenase (cytochrome)</fullName>
        <ecNumber evidence="10">1.1.2.4</ecNumber>
    </recommendedName>
</protein>
<keyword evidence="8" id="KW-0408">Iron</keyword>
<evidence type="ECO:0000256" key="6">
    <source>
        <dbReference type="ARBA" id="ARBA00022946"/>
    </source>
</evidence>
<dbReference type="InterPro" id="IPR004113">
    <property type="entry name" value="FAD-bd_oxidored_4_C"/>
</dbReference>
<reference evidence="13 14" key="1">
    <citation type="submission" date="2023-02" db="EMBL/GenBank/DDBJ databases">
        <title>Genome sequence of Lentisphaera profundi SAORIC-696.</title>
        <authorList>
            <person name="Kim e."/>
            <person name="Cho J.-C."/>
            <person name="Choi A."/>
            <person name="Kang I."/>
        </authorList>
    </citation>
    <scope>NUCLEOTIDE SEQUENCE [LARGE SCALE GENOMIC DNA]</scope>
    <source>
        <strain evidence="13 14">SAORIC-696</strain>
    </source>
</reference>
<dbReference type="InterPro" id="IPR016166">
    <property type="entry name" value="FAD-bd_PCMH"/>
</dbReference>
<feature type="domain" description="4Fe-4S ferredoxin-type" evidence="11">
    <location>
        <begin position="523"/>
        <end position="554"/>
    </location>
</feature>
<dbReference type="Gene3D" id="3.30.70.2740">
    <property type="match status" value="1"/>
</dbReference>
<dbReference type="Gene3D" id="1.10.45.10">
    <property type="entry name" value="Vanillyl-alcohol Oxidase, Chain A, domain 4"/>
    <property type="match status" value="1"/>
</dbReference>
<dbReference type="Gene3D" id="3.30.43.10">
    <property type="entry name" value="Uridine Diphospho-n-acetylenolpyruvylglucosamine Reductase, domain 2"/>
    <property type="match status" value="1"/>
</dbReference>
<name>A0ABY7VYQ3_9BACT</name>
<dbReference type="PROSITE" id="PS00198">
    <property type="entry name" value="4FE4S_FER_1"/>
    <property type="match status" value="1"/>
</dbReference>
<accession>A0ABY7VYQ3</accession>
<dbReference type="PROSITE" id="PS51379">
    <property type="entry name" value="4FE4S_FER_2"/>
    <property type="match status" value="1"/>
</dbReference>
<keyword evidence="4" id="KW-0479">Metal-binding</keyword>
<keyword evidence="3" id="KW-0285">Flavoprotein</keyword>
<evidence type="ECO:0000313" key="13">
    <source>
        <dbReference type="EMBL" id="WDE97183.1"/>
    </source>
</evidence>
<dbReference type="InterPro" id="IPR017896">
    <property type="entry name" value="4Fe4S_Fe-S-bd"/>
</dbReference>
<dbReference type="Pfam" id="PF13183">
    <property type="entry name" value="Fer4_8"/>
    <property type="match status" value="1"/>
</dbReference>
<dbReference type="EC" id="1.1.2.4" evidence="10"/>
<keyword evidence="5" id="KW-0274">FAD</keyword>
<evidence type="ECO:0000256" key="8">
    <source>
        <dbReference type="ARBA" id="ARBA00023004"/>
    </source>
</evidence>
<evidence type="ECO:0000256" key="2">
    <source>
        <dbReference type="ARBA" id="ARBA00008000"/>
    </source>
</evidence>
<dbReference type="EMBL" id="CP117811">
    <property type="protein sequence ID" value="WDE97183.1"/>
    <property type="molecule type" value="Genomic_DNA"/>
</dbReference>
<dbReference type="InterPro" id="IPR036318">
    <property type="entry name" value="FAD-bd_PCMH-like_sf"/>
</dbReference>
<evidence type="ECO:0000256" key="10">
    <source>
        <dbReference type="ARBA" id="ARBA00038897"/>
    </source>
</evidence>
<evidence type="ECO:0000256" key="3">
    <source>
        <dbReference type="ARBA" id="ARBA00022630"/>
    </source>
</evidence>
<evidence type="ECO:0000259" key="11">
    <source>
        <dbReference type="PROSITE" id="PS51379"/>
    </source>
</evidence>
<comment type="similarity">
    <text evidence="2">Belongs to the FAD-binding oxidoreductase/transferase type 4 family.</text>
</comment>
<evidence type="ECO:0000256" key="7">
    <source>
        <dbReference type="ARBA" id="ARBA00023002"/>
    </source>
</evidence>
<dbReference type="Gene3D" id="3.30.465.10">
    <property type="match status" value="1"/>
</dbReference>
<dbReference type="InterPro" id="IPR016169">
    <property type="entry name" value="FAD-bd_PCMH_sub2"/>
</dbReference>
<keyword evidence="7" id="KW-0560">Oxidoreductase</keyword>
<dbReference type="SUPFAM" id="SSF55103">
    <property type="entry name" value="FAD-linked oxidases, C-terminal domain"/>
    <property type="match status" value="1"/>
</dbReference>
<keyword evidence="6" id="KW-0809">Transit peptide</keyword>
<sequence length="659" mass="72830">MSFKKFYQQISKEISSPRLLTKPMELLAHGTDASFYRLTPKLVVKAANEEHIQSLLTHAYKEDVSLTFRTAGTSLSGQAVTDSVLVKLGHDWNDYTIEAEGSLIRLQPGIIGSRANHYLKSYGRKIGPDPASIDSAMIGGIAANNASGMCCGTAQNSYQTLAGIRLILADGTLLDSRDSTSVENFKKQQASLLNSLSKIRQEILADSQLHETIKRKYKIKNTSGYGLNSFIDFEDPLDILLHLIIGSEGTLAFISDITYKTVIDPQFKSCSLILFKNIAQACQASAELKKSPVAAVELMDEASLQCMAGRPNVPNEIAPGMVALLVDLRACSSEELKTKIEKVQLCIKDYGLDYNFTSDAKTYANLWEIRKGLFPIVGANRDSGTTVIIEDVCFPLDELAQATVALQNLLLKHGYDKAIIFGHALEGNLHFVFTQDFNQASEVQRYASFMDDLSELVCDQYHGSLKAEHGTGRNMAPFIEAEWGANAYRLMQQVKNIFDPKNILNPDVIISTNSQLHLQNLKPIPQADALVDQCIECGFCESACPSKDLTLSPRQRIAVWREIKRQENAGEDTKNWLKDFQYLGNDTCAADGMCATKCPVDIDTGQLIKKLRTLQHSSLTRSVAQFSAKHFSLSQSFIKTGLKLAKVTGKYPQQPKTKS</sequence>
<evidence type="ECO:0000256" key="5">
    <source>
        <dbReference type="ARBA" id="ARBA00022827"/>
    </source>
</evidence>
<comment type="cofactor">
    <cofactor evidence="1">
        <name>FAD</name>
        <dbReference type="ChEBI" id="CHEBI:57692"/>
    </cofactor>
</comment>
<dbReference type="Gene3D" id="1.10.1060.10">
    <property type="entry name" value="Alpha-helical ferredoxin"/>
    <property type="match status" value="1"/>
</dbReference>
<gene>
    <name evidence="13" type="ORF">PQO03_04340</name>
</gene>
<dbReference type="InterPro" id="IPR016164">
    <property type="entry name" value="FAD-linked_Oxase-like_C"/>
</dbReference>
<feature type="domain" description="FAD-binding PCMH-type" evidence="12">
    <location>
        <begin position="36"/>
        <end position="264"/>
    </location>
</feature>
<dbReference type="Proteomes" id="UP001214250">
    <property type="component" value="Chromosome 1"/>
</dbReference>
<dbReference type="SUPFAM" id="SSF56176">
    <property type="entry name" value="FAD-binding/transporter-associated domain-like"/>
    <property type="match status" value="1"/>
</dbReference>
<dbReference type="PANTHER" id="PTHR11748">
    <property type="entry name" value="D-LACTATE DEHYDROGENASE"/>
    <property type="match status" value="1"/>
</dbReference>
<evidence type="ECO:0000259" key="12">
    <source>
        <dbReference type="PROSITE" id="PS51387"/>
    </source>
</evidence>
<dbReference type="PROSITE" id="PS51387">
    <property type="entry name" value="FAD_PCMH"/>
    <property type="match status" value="1"/>
</dbReference>
<dbReference type="SUPFAM" id="SSF46548">
    <property type="entry name" value="alpha-helical ferredoxin"/>
    <property type="match status" value="1"/>
</dbReference>
<evidence type="ECO:0000256" key="1">
    <source>
        <dbReference type="ARBA" id="ARBA00001974"/>
    </source>
</evidence>
<dbReference type="Pfam" id="PF01565">
    <property type="entry name" value="FAD_binding_4"/>
    <property type="match status" value="1"/>
</dbReference>
<dbReference type="Pfam" id="PF02913">
    <property type="entry name" value="FAD-oxidase_C"/>
    <property type="match status" value="1"/>
</dbReference>
<evidence type="ECO:0000313" key="14">
    <source>
        <dbReference type="Proteomes" id="UP001214250"/>
    </source>
</evidence>
<proteinExistence type="inferred from homology"/>
<organism evidence="13 14">
    <name type="scientific">Lentisphaera profundi</name>
    <dbReference type="NCBI Taxonomy" id="1658616"/>
    <lineage>
        <taxon>Bacteria</taxon>
        <taxon>Pseudomonadati</taxon>
        <taxon>Lentisphaerota</taxon>
        <taxon>Lentisphaeria</taxon>
        <taxon>Lentisphaerales</taxon>
        <taxon>Lentisphaeraceae</taxon>
        <taxon>Lentisphaera</taxon>
    </lineage>
</organism>
<dbReference type="InterPro" id="IPR016171">
    <property type="entry name" value="Vanillyl_alc_oxidase_C-sub2"/>
</dbReference>
<evidence type="ECO:0000256" key="4">
    <source>
        <dbReference type="ARBA" id="ARBA00022723"/>
    </source>
</evidence>
<dbReference type="InterPro" id="IPR006094">
    <property type="entry name" value="Oxid_FAD_bind_N"/>
</dbReference>
<keyword evidence="14" id="KW-1185">Reference proteome</keyword>
<dbReference type="InterPro" id="IPR009051">
    <property type="entry name" value="Helical_ferredxn"/>
</dbReference>